<sequence length="114" mass="13004">MDDVSMPELNNMNDAFHDPQVVNVPCPNTPALTAAVSQFCNIVNEMNNPNFVVAHRPLPRKGVSEEFTATSEYGAGQFKDVMCVSVDRWWFPKDWRNSKRYSQMPQTLCHIDVK</sequence>
<protein>
    <submittedName>
        <fullName evidence="1">Uncharacterized protein</fullName>
    </submittedName>
</protein>
<evidence type="ECO:0000313" key="1">
    <source>
        <dbReference type="EMBL" id="KAK4304175.1"/>
    </source>
</evidence>
<comment type="caution">
    <text evidence="1">The sequence shown here is derived from an EMBL/GenBank/DDBJ whole genome shotgun (WGS) entry which is preliminary data.</text>
</comment>
<reference evidence="1" key="1">
    <citation type="submission" date="2023-11" db="EMBL/GenBank/DDBJ databases">
        <title>Genome assemblies of two species of porcelain crab, Petrolisthes cinctipes and Petrolisthes manimaculis (Anomura: Porcellanidae).</title>
        <authorList>
            <person name="Angst P."/>
        </authorList>
    </citation>
    <scope>NUCLEOTIDE SEQUENCE</scope>
    <source>
        <strain evidence="1">PB745_02</strain>
        <tissue evidence="1">Gill</tissue>
    </source>
</reference>
<dbReference type="AlphaFoldDB" id="A0AAE1U2V7"/>
<gene>
    <name evidence="1" type="ORF">Pmani_023868</name>
</gene>
<dbReference type="EMBL" id="JAWZYT010002467">
    <property type="protein sequence ID" value="KAK4304175.1"/>
    <property type="molecule type" value="Genomic_DNA"/>
</dbReference>
<dbReference type="Proteomes" id="UP001292094">
    <property type="component" value="Unassembled WGS sequence"/>
</dbReference>
<accession>A0AAE1U2V7</accession>
<name>A0AAE1U2V7_9EUCA</name>
<evidence type="ECO:0000313" key="2">
    <source>
        <dbReference type="Proteomes" id="UP001292094"/>
    </source>
</evidence>
<proteinExistence type="predicted"/>
<organism evidence="1 2">
    <name type="scientific">Petrolisthes manimaculis</name>
    <dbReference type="NCBI Taxonomy" id="1843537"/>
    <lineage>
        <taxon>Eukaryota</taxon>
        <taxon>Metazoa</taxon>
        <taxon>Ecdysozoa</taxon>
        <taxon>Arthropoda</taxon>
        <taxon>Crustacea</taxon>
        <taxon>Multicrustacea</taxon>
        <taxon>Malacostraca</taxon>
        <taxon>Eumalacostraca</taxon>
        <taxon>Eucarida</taxon>
        <taxon>Decapoda</taxon>
        <taxon>Pleocyemata</taxon>
        <taxon>Anomura</taxon>
        <taxon>Galatheoidea</taxon>
        <taxon>Porcellanidae</taxon>
        <taxon>Petrolisthes</taxon>
    </lineage>
</organism>
<keyword evidence="2" id="KW-1185">Reference proteome</keyword>